<dbReference type="AlphaFoldDB" id="A0A3G6YJL8"/>
<accession>A0A3G6YJL8</accession>
<organism evidence="1 2">
    <name type="scientific">Acinetobacter pittii</name>
    <name type="common">Acinetobacter genomosp. 3</name>
    <dbReference type="NCBI Taxonomy" id="48296"/>
    <lineage>
        <taxon>Bacteria</taxon>
        <taxon>Pseudomonadati</taxon>
        <taxon>Pseudomonadota</taxon>
        <taxon>Gammaproteobacteria</taxon>
        <taxon>Moraxellales</taxon>
        <taxon>Moraxellaceae</taxon>
        <taxon>Acinetobacter</taxon>
        <taxon>Acinetobacter calcoaceticus/baumannii complex</taxon>
    </lineage>
</organism>
<reference evidence="1 2" key="2">
    <citation type="submission" date="2018-12" db="EMBL/GenBank/DDBJ databases">
        <title>Molecular Epidemiology of Emerging Carbapenem-Resistance in Acinetobacter nosocomialis and Acinetobacter pittii in Taiwan, 2010-2014.</title>
        <authorList>
            <person name="Huang W.-C."/>
            <person name="Wang H.-Y."/>
            <person name="Lai J.-F."/>
            <person name="Lauderdale T.-L."/>
            <person name="Sytwu H.-K."/>
        </authorList>
    </citation>
    <scope>NUCLEOTIDE SEQUENCE [LARGE SCALE GENOMIC DNA]</scope>
    <source>
        <strain evidence="1 2">2014S06-099</strain>
    </source>
</reference>
<evidence type="ECO:0000313" key="2">
    <source>
        <dbReference type="Proteomes" id="UP000254410"/>
    </source>
</evidence>
<proteinExistence type="predicted"/>
<dbReference type="EMBL" id="CP033540">
    <property type="protein sequence ID" value="AZC00447.1"/>
    <property type="molecule type" value="Genomic_DNA"/>
</dbReference>
<dbReference type="Proteomes" id="UP000254410">
    <property type="component" value="Chromosome"/>
</dbReference>
<evidence type="ECO:0000313" key="1">
    <source>
        <dbReference type="EMBL" id="AZC00447.1"/>
    </source>
</evidence>
<evidence type="ECO:0008006" key="3">
    <source>
        <dbReference type="Google" id="ProtNLM"/>
    </source>
</evidence>
<gene>
    <name evidence="1" type="ORF">DKE52_008025</name>
</gene>
<protein>
    <recommendedName>
        <fullName evidence="3">Helix-turn-helix domain-containing protein</fullName>
    </recommendedName>
</protein>
<name>A0A3G6YJL8_ACIPI</name>
<reference evidence="1 2" key="1">
    <citation type="submission" date="2018-11" db="EMBL/GenBank/DDBJ databases">
        <authorList>
            <person name="Kuo S.-C."/>
            <person name="Chen F.-J."/>
            <person name="Liao Y.-C."/>
        </authorList>
    </citation>
    <scope>NUCLEOTIDE SEQUENCE [LARGE SCALE GENOMIC DNA]</scope>
    <source>
        <strain evidence="1 2">2014S06-099</strain>
    </source>
</reference>
<sequence length="78" mass="8852">MSTIKEVINDAGGVCAVAFSVQLSERSIYKWIEKNCLPRSEYTGESKYSNSIAQLCENFTEQEILEIGNPRKSKKYRA</sequence>